<comment type="caution">
    <text evidence="2">The sequence shown here is derived from an EMBL/GenBank/DDBJ whole genome shotgun (WGS) entry which is preliminary data.</text>
</comment>
<dbReference type="Gene3D" id="1.10.10.1320">
    <property type="entry name" value="Anti-sigma factor, zinc-finger domain"/>
    <property type="match status" value="1"/>
</dbReference>
<evidence type="ECO:0000259" key="1">
    <source>
        <dbReference type="Pfam" id="PF13490"/>
    </source>
</evidence>
<proteinExistence type="predicted"/>
<evidence type="ECO:0000313" key="3">
    <source>
        <dbReference type="Proteomes" id="UP001620597"/>
    </source>
</evidence>
<organism evidence="2 3">
    <name type="scientific">Oceanobacter antarcticus</name>
    <dbReference type="NCBI Taxonomy" id="3133425"/>
    <lineage>
        <taxon>Bacteria</taxon>
        <taxon>Pseudomonadati</taxon>
        <taxon>Pseudomonadota</taxon>
        <taxon>Gammaproteobacteria</taxon>
        <taxon>Oceanospirillales</taxon>
        <taxon>Oceanospirillaceae</taxon>
        <taxon>Oceanobacter</taxon>
    </lineage>
</organism>
<protein>
    <submittedName>
        <fullName evidence="2">Zf-HC2 domain-containing protein</fullName>
    </submittedName>
</protein>
<reference evidence="2 3" key="1">
    <citation type="submission" date="2024-03" db="EMBL/GenBank/DDBJ databases">
        <title>High-quality draft genome sequence of Oceanobacter sp. wDCs-4.</title>
        <authorList>
            <person name="Dong C."/>
        </authorList>
    </citation>
    <scope>NUCLEOTIDE SEQUENCE [LARGE SCALE GENOMIC DNA]</scope>
    <source>
        <strain evidence="3">wDCs-4</strain>
    </source>
</reference>
<dbReference type="InterPro" id="IPR041916">
    <property type="entry name" value="Anti_sigma_zinc_sf"/>
</dbReference>
<dbReference type="EMBL" id="JBBKTX010000030">
    <property type="protein sequence ID" value="MFK4754399.1"/>
    <property type="molecule type" value="Genomic_DNA"/>
</dbReference>
<sequence>MSGLETAMSGFVYDSQQQEALHAELQILLAGYVDQELEEDEKRQVEAHLVGCAHCREDLIRQTLLQQRLGQYGQSAAVSTGLLQRLDAIVETGVNNRPDCPGVTTPVISKREKWRDWLAGFNGHWGVLSGWAMACVLLLVLLLPPFQPASDVPMVSDALAQYQRMQASPLPLSAAGATGPTDDSPVSWPGSRVLASWSTQVGGEQAQAYWLRSGESTLLVLRISEAVFFRHPEVREAVEHRGVFHYRGDSSVLAIPTKISGVLIVGSENALPDVGEIHTF</sequence>
<keyword evidence="3" id="KW-1185">Reference proteome</keyword>
<dbReference type="Proteomes" id="UP001620597">
    <property type="component" value="Unassembled WGS sequence"/>
</dbReference>
<accession>A0ABW8NN32</accession>
<gene>
    <name evidence="2" type="ORF">WG929_18485</name>
</gene>
<name>A0ABW8NN32_9GAMM</name>
<feature type="domain" description="Putative zinc-finger" evidence="1">
    <location>
        <begin position="25"/>
        <end position="56"/>
    </location>
</feature>
<dbReference type="Pfam" id="PF13490">
    <property type="entry name" value="zf-HC2"/>
    <property type="match status" value="1"/>
</dbReference>
<evidence type="ECO:0000313" key="2">
    <source>
        <dbReference type="EMBL" id="MFK4754399.1"/>
    </source>
</evidence>
<dbReference type="RefSeq" id="WP_416207268.1">
    <property type="nucleotide sequence ID" value="NZ_JBBKTX010000030.1"/>
</dbReference>
<dbReference type="InterPro" id="IPR027383">
    <property type="entry name" value="Znf_put"/>
</dbReference>